<evidence type="ECO:0000256" key="10">
    <source>
        <dbReference type="ARBA" id="ARBA00038367"/>
    </source>
</evidence>
<comment type="subcellular location">
    <subcellularLocation>
        <location evidence="1">Cytoplasm</location>
    </subcellularLocation>
</comment>
<dbReference type="Pfam" id="PF00275">
    <property type="entry name" value="EPSP_synthase"/>
    <property type="match status" value="1"/>
</dbReference>
<dbReference type="InterPro" id="IPR001986">
    <property type="entry name" value="Enolpyruvate_Tfrase_dom"/>
</dbReference>
<keyword evidence="5" id="KW-0808">Transferase</keyword>
<keyword evidence="3" id="KW-0963">Cytoplasm</keyword>
<evidence type="ECO:0000256" key="4">
    <source>
        <dbReference type="ARBA" id="ARBA00022618"/>
    </source>
</evidence>
<reference evidence="17 18" key="1">
    <citation type="submission" date="2024-01" db="EMBL/GenBank/DDBJ databases">
        <title>Complete genome of Cladobotryum mycophilum ATHUM6906.</title>
        <authorList>
            <person name="Christinaki A.C."/>
            <person name="Myridakis A.I."/>
            <person name="Kouvelis V.N."/>
        </authorList>
    </citation>
    <scope>NUCLEOTIDE SEQUENCE [LARGE SCALE GENOMIC DNA]</scope>
    <source>
        <strain evidence="17 18">ATHUM6906</strain>
    </source>
</reference>
<protein>
    <recommendedName>
        <fullName evidence="12">UDP-N-acetylglucosamine 1-carboxyvinyltransferase</fullName>
        <ecNumber evidence="11">2.5.1.7</ecNumber>
    </recommendedName>
    <alternativeName>
        <fullName evidence="13">Enoylpyruvate transferase</fullName>
    </alternativeName>
    <alternativeName>
        <fullName evidence="14">UDP-N-acetylglucosamine enolpyruvyl transferase</fullName>
    </alternativeName>
</protein>
<evidence type="ECO:0000256" key="11">
    <source>
        <dbReference type="ARBA" id="ARBA00039108"/>
    </source>
</evidence>
<evidence type="ECO:0000256" key="14">
    <source>
        <dbReference type="ARBA" id="ARBA00042842"/>
    </source>
</evidence>
<keyword evidence="7" id="KW-0573">Peptidoglycan synthesis</keyword>
<evidence type="ECO:0000256" key="7">
    <source>
        <dbReference type="ARBA" id="ARBA00022984"/>
    </source>
</evidence>
<evidence type="ECO:0000256" key="15">
    <source>
        <dbReference type="ARBA" id="ARBA00047527"/>
    </source>
</evidence>
<sequence>MKGYYSYMKEWLISKYIHPTLISADALDDVLFGSTKVSHAESHEFVLQSIFIFCHVIVAASNSLIIEGSHDVAGDIYVSGSKNAGLALMAAALLSSGKSTLQQVPSVSDVENIGIILCALGAKLTGESESLQIDTTSLSSRHVPERLTRPLRASLLILGPILARFKSVSLGIPGGCAIGTRPIDEHINGLELMGACAKLTDKGIEAHTPSGLHSAVISLQSPSVTGTMNVMMAACLANGETHIYNAAHELEATGG</sequence>
<dbReference type="EMBL" id="JAVFKD010000015">
    <property type="protein sequence ID" value="KAK5988584.1"/>
    <property type="molecule type" value="Genomic_DNA"/>
</dbReference>
<evidence type="ECO:0000256" key="3">
    <source>
        <dbReference type="ARBA" id="ARBA00022490"/>
    </source>
</evidence>
<name>A0ABR0S8T6_9HYPO</name>
<evidence type="ECO:0000313" key="17">
    <source>
        <dbReference type="EMBL" id="KAK5988584.1"/>
    </source>
</evidence>
<dbReference type="InterPro" id="IPR036968">
    <property type="entry name" value="Enolpyruvate_Tfrase_sf"/>
</dbReference>
<keyword evidence="4" id="KW-0132">Cell division</keyword>
<evidence type="ECO:0000256" key="9">
    <source>
        <dbReference type="ARBA" id="ARBA00023316"/>
    </source>
</evidence>
<evidence type="ECO:0000256" key="6">
    <source>
        <dbReference type="ARBA" id="ARBA00022960"/>
    </source>
</evidence>
<proteinExistence type="inferred from homology"/>
<dbReference type="Proteomes" id="UP001338125">
    <property type="component" value="Unassembled WGS sequence"/>
</dbReference>
<dbReference type="Gene3D" id="3.65.10.10">
    <property type="entry name" value="Enolpyruvate transferase domain"/>
    <property type="match status" value="2"/>
</dbReference>
<dbReference type="PANTHER" id="PTHR43783">
    <property type="entry name" value="UDP-N-ACETYLGLUCOSAMINE 1-CARBOXYVINYLTRANSFERASE"/>
    <property type="match status" value="1"/>
</dbReference>
<comment type="catalytic activity">
    <reaction evidence="15">
        <text>phosphoenolpyruvate + UDP-N-acetyl-alpha-D-glucosamine = UDP-N-acetyl-3-O-(1-carboxyvinyl)-alpha-D-glucosamine + phosphate</text>
        <dbReference type="Rhea" id="RHEA:18681"/>
        <dbReference type="ChEBI" id="CHEBI:43474"/>
        <dbReference type="ChEBI" id="CHEBI:57705"/>
        <dbReference type="ChEBI" id="CHEBI:58702"/>
        <dbReference type="ChEBI" id="CHEBI:68483"/>
        <dbReference type="EC" id="2.5.1.7"/>
    </reaction>
</comment>
<dbReference type="InterPro" id="IPR013792">
    <property type="entry name" value="RNA3'P_cycl/enolpyr_Trfase_a/b"/>
</dbReference>
<evidence type="ECO:0000313" key="18">
    <source>
        <dbReference type="Proteomes" id="UP001338125"/>
    </source>
</evidence>
<dbReference type="InterPro" id="IPR050068">
    <property type="entry name" value="MurA_subfamily"/>
</dbReference>
<evidence type="ECO:0000256" key="2">
    <source>
        <dbReference type="ARBA" id="ARBA00004752"/>
    </source>
</evidence>
<dbReference type="SUPFAM" id="SSF55205">
    <property type="entry name" value="EPT/RTPC-like"/>
    <property type="match status" value="1"/>
</dbReference>
<comment type="similarity">
    <text evidence="10">Belongs to the EPSP synthase family. MurA subfamily.</text>
</comment>
<evidence type="ECO:0000256" key="13">
    <source>
        <dbReference type="ARBA" id="ARBA00042443"/>
    </source>
</evidence>
<feature type="domain" description="Enolpyruvate transferase" evidence="16">
    <location>
        <begin position="67"/>
        <end position="251"/>
    </location>
</feature>
<evidence type="ECO:0000256" key="8">
    <source>
        <dbReference type="ARBA" id="ARBA00023306"/>
    </source>
</evidence>
<dbReference type="PANTHER" id="PTHR43783:SF1">
    <property type="entry name" value="UDP-N-ACETYLGLUCOSAMINE 1-CARBOXYVINYLTRANSFERASE"/>
    <property type="match status" value="1"/>
</dbReference>
<evidence type="ECO:0000256" key="5">
    <source>
        <dbReference type="ARBA" id="ARBA00022679"/>
    </source>
</evidence>
<evidence type="ECO:0000259" key="16">
    <source>
        <dbReference type="Pfam" id="PF00275"/>
    </source>
</evidence>
<dbReference type="EC" id="2.5.1.7" evidence="11"/>
<keyword evidence="9" id="KW-0961">Cell wall biogenesis/degradation</keyword>
<gene>
    <name evidence="17" type="ORF">PT974_10068</name>
</gene>
<organism evidence="17 18">
    <name type="scientific">Cladobotryum mycophilum</name>
    <dbReference type="NCBI Taxonomy" id="491253"/>
    <lineage>
        <taxon>Eukaryota</taxon>
        <taxon>Fungi</taxon>
        <taxon>Dikarya</taxon>
        <taxon>Ascomycota</taxon>
        <taxon>Pezizomycotina</taxon>
        <taxon>Sordariomycetes</taxon>
        <taxon>Hypocreomycetidae</taxon>
        <taxon>Hypocreales</taxon>
        <taxon>Hypocreaceae</taxon>
        <taxon>Cladobotryum</taxon>
    </lineage>
</organism>
<accession>A0ABR0S8T6</accession>
<keyword evidence="8" id="KW-0131">Cell cycle</keyword>
<evidence type="ECO:0000256" key="1">
    <source>
        <dbReference type="ARBA" id="ARBA00004496"/>
    </source>
</evidence>
<evidence type="ECO:0000256" key="12">
    <source>
        <dbReference type="ARBA" id="ARBA00039754"/>
    </source>
</evidence>
<comment type="caution">
    <text evidence="17">The sequence shown here is derived from an EMBL/GenBank/DDBJ whole genome shotgun (WGS) entry which is preliminary data.</text>
</comment>
<keyword evidence="18" id="KW-1185">Reference proteome</keyword>
<keyword evidence="6" id="KW-0133">Cell shape</keyword>
<comment type="pathway">
    <text evidence="2">Cell wall biogenesis; peptidoglycan biosynthesis.</text>
</comment>